<dbReference type="Proteomes" id="UP000176998">
    <property type="component" value="Unassembled WGS sequence"/>
</dbReference>
<accession>A0A1G4BKL2</accession>
<protein>
    <submittedName>
        <fullName evidence="2">Uncharacterized protein</fullName>
    </submittedName>
</protein>
<dbReference type="GeneID" id="34556184"/>
<name>A0A1G4BKL2_9PEZI</name>
<gene>
    <name evidence="2" type="ORF">CORC01_03024</name>
</gene>
<evidence type="ECO:0000256" key="1">
    <source>
        <dbReference type="SAM" id="MobiDB-lite"/>
    </source>
</evidence>
<dbReference type="AlphaFoldDB" id="A0A1G4BKL2"/>
<proteinExistence type="predicted"/>
<reference evidence="2 3" key="1">
    <citation type="submission" date="2016-09" db="EMBL/GenBank/DDBJ databases">
        <authorList>
            <person name="Capua I."/>
            <person name="De Benedictis P."/>
            <person name="Joannis T."/>
            <person name="Lombin L.H."/>
            <person name="Cattoli G."/>
        </authorList>
    </citation>
    <scope>NUCLEOTIDE SEQUENCE [LARGE SCALE GENOMIC DNA]</scope>
    <source>
        <strain evidence="2 3">IMI 309357</strain>
    </source>
</reference>
<evidence type="ECO:0000313" key="3">
    <source>
        <dbReference type="Proteomes" id="UP000176998"/>
    </source>
</evidence>
<comment type="caution">
    <text evidence="2">The sequence shown here is derived from an EMBL/GenBank/DDBJ whole genome shotgun (WGS) entry which is preliminary data.</text>
</comment>
<keyword evidence="3" id="KW-1185">Reference proteome</keyword>
<sequence>MAPTPLLQKLPGELRNEIWALVCAPPKQQRRKEKDKPKPLAILNCSRQISREASSIAFRKSARGHIPHLSILITATCQKNAWVTLTAEPVTGGPFANRFNPVHSFDINNMDNPVFDVLREARQINEIHIHFNGPVFADEPLHHYQLRGRSVARFGNKPIHDVKGFWKQCDVPFLCHWAKATDVAQFIGSLKSIGKLTIYLNNWQLLPHRQDGKHWKYWQAVPFYKLTQEPDLRIPIRLFRLLFEAFLDEEHTPNLVIKECKTGFGRIIFPQKNHAWQMSLLSIEPPMCKHGDGWADFQEGLGPIERPFPSGGRPFVDPGSLLNAYKSLLDQLSDDNHDVGALRQHQATTSRSSTRNFFHRLRDHEDHPVPTPLMRLTQKALQREAAERDKHREEDQGDPKGFKGSD</sequence>
<dbReference type="EMBL" id="MJBS01000017">
    <property type="protein sequence ID" value="OHF01833.1"/>
    <property type="molecule type" value="Genomic_DNA"/>
</dbReference>
<organism evidence="2 3">
    <name type="scientific">Colletotrichum orchidophilum</name>
    <dbReference type="NCBI Taxonomy" id="1209926"/>
    <lineage>
        <taxon>Eukaryota</taxon>
        <taxon>Fungi</taxon>
        <taxon>Dikarya</taxon>
        <taxon>Ascomycota</taxon>
        <taxon>Pezizomycotina</taxon>
        <taxon>Sordariomycetes</taxon>
        <taxon>Hypocreomycetidae</taxon>
        <taxon>Glomerellales</taxon>
        <taxon>Glomerellaceae</taxon>
        <taxon>Colletotrichum</taxon>
    </lineage>
</organism>
<dbReference type="OrthoDB" id="4829671at2759"/>
<dbReference type="RefSeq" id="XP_022478975.1">
    <property type="nucleotide sequence ID" value="XM_022614674.1"/>
</dbReference>
<feature type="compositionally biased region" description="Basic and acidic residues" evidence="1">
    <location>
        <begin position="381"/>
        <end position="406"/>
    </location>
</feature>
<evidence type="ECO:0000313" key="2">
    <source>
        <dbReference type="EMBL" id="OHF01833.1"/>
    </source>
</evidence>
<feature type="region of interest" description="Disordered" evidence="1">
    <location>
        <begin position="361"/>
        <end position="406"/>
    </location>
</feature>